<dbReference type="AlphaFoldDB" id="A0A8D8LI29"/>
<accession>A0A8D8LI29</accession>
<protein>
    <submittedName>
        <fullName evidence="1">Uncharacterized protein</fullName>
    </submittedName>
</protein>
<organism evidence="1">
    <name type="scientific">Cacopsylla melanoneura</name>
    <dbReference type="NCBI Taxonomy" id="428564"/>
    <lineage>
        <taxon>Eukaryota</taxon>
        <taxon>Metazoa</taxon>
        <taxon>Ecdysozoa</taxon>
        <taxon>Arthropoda</taxon>
        <taxon>Hexapoda</taxon>
        <taxon>Insecta</taxon>
        <taxon>Pterygota</taxon>
        <taxon>Neoptera</taxon>
        <taxon>Paraneoptera</taxon>
        <taxon>Hemiptera</taxon>
        <taxon>Sternorrhyncha</taxon>
        <taxon>Psylloidea</taxon>
        <taxon>Psyllidae</taxon>
        <taxon>Psyllinae</taxon>
        <taxon>Cacopsylla</taxon>
    </lineage>
</organism>
<name>A0A8D8LI29_9HEMI</name>
<sequence>MKQYREEGRTSIQKKCRERMLAYWKRVKAEKGDQLRELSDFRTRQREEKRKLKLKTLREKKLTASERRALRETTTKYRKLKERMDEYWRKVRDKEMCNLTRITQERGLTSSLYYV</sequence>
<dbReference type="EMBL" id="HBUF01018701">
    <property type="protein sequence ID" value="CAG6610534.1"/>
    <property type="molecule type" value="Transcribed_RNA"/>
</dbReference>
<proteinExistence type="predicted"/>
<reference evidence="1" key="1">
    <citation type="submission" date="2021-05" db="EMBL/GenBank/DDBJ databases">
        <authorList>
            <person name="Alioto T."/>
            <person name="Alioto T."/>
            <person name="Gomez Garrido J."/>
        </authorList>
    </citation>
    <scope>NUCLEOTIDE SEQUENCE</scope>
</reference>
<evidence type="ECO:0000313" key="1">
    <source>
        <dbReference type="EMBL" id="CAG6610534.1"/>
    </source>
</evidence>